<dbReference type="Pfam" id="PF13191">
    <property type="entry name" value="AAA_16"/>
    <property type="match status" value="1"/>
</dbReference>
<dbReference type="Pfam" id="PF13424">
    <property type="entry name" value="TPR_12"/>
    <property type="match status" value="1"/>
</dbReference>
<dbReference type="PANTHER" id="PTHR16305:SF35">
    <property type="entry name" value="TRANSCRIPTIONAL ACTIVATOR DOMAIN"/>
    <property type="match status" value="1"/>
</dbReference>
<reference evidence="4 5" key="1">
    <citation type="journal article" date="2019" name="Int. J. Syst. Evol. Microbiol.">
        <title>The Global Catalogue of Microorganisms (GCM) 10K type strain sequencing project: providing services to taxonomists for standard genome sequencing and annotation.</title>
        <authorList>
            <consortium name="The Broad Institute Genomics Platform"/>
            <consortium name="The Broad Institute Genome Sequencing Center for Infectious Disease"/>
            <person name="Wu L."/>
            <person name="Ma J."/>
        </authorList>
    </citation>
    <scope>NUCLEOTIDE SEQUENCE [LARGE SCALE GENOMIC DNA]</scope>
    <source>
        <strain evidence="4 5">JCM 16259</strain>
    </source>
</reference>
<dbReference type="SMART" id="SM00421">
    <property type="entry name" value="HTH_LUXR"/>
    <property type="match status" value="1"/>
</dbReference>
<keyword evidence="2" id="KW-0067">ATP-binding</keyword>
<evidence type="ECO:0000313" key="4">
    <source>
        <dbReference type="EMBL" id="GAA2479619.1"/>
    </source>
</evidence>
<dbReference type="SMART" id="SM00028">
    <property type="entry name" value="TPR"/>
    <property type="match status" value="4"/>
</dbReference>
<protein>
    <submittedName>
        <fullName evidence="4">AAA family ATPase</fullName>
    </submittedName>
</protein>
<organism evidence="4 5">
    <name type="scientific">Terrabacter carboxydivorans</name>
    <dbReference type="NCBI Taxonomy" id="619730"/>
    <lineage>
        <taxon>Bacteria</taxon>
        <taxon>Bacillati</taxon>
        <taxon>Actinomycetota</taxon>
        <taxon>Actinomycetes</taxon>
        <taxon>Micrococcales</taxon>
        <taxon>Intrasporangiaceae</taxon>
        <taxon>Terrabacter</taxon>
    </lineage>
</organism>
<evidence type="ECO:0000256" key="2">
    <source>
        <dbReference type="ARBA" id="ARBA00022840"/>
    </source>
</evidence>
<dbReference type="SUPFAM" id="SSF52540">
    <property type="entry name" value="P-loop containing nucleoside triphosphate hydrolases"/>
    <property type="match status" value="1"/>
</dbReference>
<dbReference type="InterPro" id="IPR016032">
    <property type="entry name" value="Sig_transdc_resp-reg_C-effctor"/>
</dbReference>
<dbReference type="PRINTS" id="PR00038">
    <property type="entry name" value="HTHLUXR"/>
</dbReference>
<dbReference type="PANTHER" id="PTHR16305">
    <property type="entry name" value="TESTICULAR SOLUBLE ADENYLYL CYCLASE"/>
    <property type="match status" value="1"/>
</dbReference>
<comment type="caution">
    <text evidence="4">The sequence shown here is derived from an EMBL/GenBank/DDBJ whole genome shotgun (WGS) entry which is preliminary data.</text>
</comment>
<name>A0ABN3L8A6_9MICO</name>
<accession>A0ABN3L8A6</accession>
<proteinExistence type="predicted"/>
<dbReference type="SUPFAM" id="SSF48452">
    <property type="entry name" value="TPR-like"/>
    <property type="match status" value="1"/>
</dbReference>
<dbReference type="RefSeq" id="WP_344254359.1">
    <property type="nucleotide sequence ID" value="NZ_BAAARE010000006.1"/>
</dbReference>
<dbReference type="Gene3D" id="1.25.40.10">
    <property type="entry name" value="Tetratricopeptide repeat domain"/>
    <property type="match status" value="1"/>
</dbReference>
<dbReference type="Gene3D" id="1.10.10.10">
    <property type="entry name" value="Winged helix-like DNA-binding domain superfamily/Winged helix DNA-binding domain"/>
    <property type="match status" value="1"/>
</dbReference>
<feature type="domain" description="HTH luxR-type" evidence="3">
    <location>
        <begin position="833"/>
        <end position="898"/>
    </location>
</feature>
<evidence type="ECO:0000259" key="3">
    <source>
        <dbReference type="PROSITE" id="PS50043"/>
    </source>
</evidence>
<dbReference type="InterPro" id="IPR036388">
    <property type="entry name" value="WH-like_DNA-bd_sf"/>
</dbReference>
<dbReference type="Proteomes" id="UP001500730">
    <property type="component" value="Unassembled WGS sequence"/>
</dbReference>
<dbReference type="PROSITE" id="PS50043">
    <property type="entry name" value="HTH_LUXR_2"/>
    <property type="match status" value="1"/>
</dbReference>
<dbReference type="EMBL" id="BAAARE010000006">
    <property type="protein sequence ID" value="GAA2479619.1"/>
    <property type="molecule type" value="Genomic_DNA"/>
</dbReference>
<dbReference type="SUPFAM" id="SSF46894">
    <property type="entry name" value="C-terminal effector domain of the bipartite response regulators"/>
    <property type="match status" value="1"/>
</dbReference>
<keyword evidence="1" id="KW-0547">Nucleotide-binding</keyword>
<dbReference type="CDD" id="cd06170">
    <property type="entry name" value="LuxR_C_like"/>
    <property type="match status" value="1"/>
</dbReference>
<dbReference type="Pfam" id="PF00196">
    <property type="entry name" value="GerE"/>
    <property type="match status" value="1"/>
</dbReference>
<dbReference type="InterPro" id="IPR011990">
    <property type="entry name" value="TPR-like_helical_dom_sf"/>
</dbReference>
<dbReference type="InterPro" id="IPR041664">
    <property type="entry name" value="AAA_16"/>
</dbReference>
<dbReference type="InterPro" id="IPR000792">
    <property type="entry name" value="Tscrpt_reg_LuxR_C"/>
</dbReference>
<gene>
    <name evidence="4" type="ORF">GCM10009858_16490</name>
</gene>
<evidence type="ECO:0000313" key="5">
    <source>
        <dbReference type="Proteomes" id="UP001500730"/>
    </source>
</evidence>
<keyword evidence="5" id="KW-1185">Reference proteome</keyword>
<evidence type="ECO:0000256" key="1">
    <source>
        <dbReference type="ARBA" id="ARBA00022741"/>
    </source>
</evidence>
<sequence length="898" mass="95994">MTLLERVEHLRAVAGYLDDARAGHGRLVYVSGEAGIGKTSFVTASATAARSAARVAVGGCDGSATPVPLGPLRDMLPLLPADLWPDGADRQDVFTRLVDVLRTPPRQEPYLLVVEDAHWADEATLDLLRHLARRIHGCRALVLVTYRPEDATAGGALRMLLGDTASASGTRRIDLPPLSPRAVATLMAERSGDHSHAGAVDAARLHDVTGGNSFFVTEVLSGDSVGVPPTVRDAVLARVARLDESSRRALEVVALAGSRAETDLLEGLLSDGLSVLDEPLDRGLLVMTGHEVMFRHELGRLAVAGEVPAGRRIHIHRRLLAALESRGADPARLAHHADVAGDSRSVLAHAPEAAARAARLGAHREAVDQYRRALHHAAALPVDEVAPARRAELLWSLGYELYLTDHIEDAIESVEAARRIWDGAGDATRVGDAWRCLSRLSWFAGRKDDAEAQAAIAIDVLEGSASFELALAYSNRAQLRMLATDLAGTREWAHRTLDLADRLDDGAGRTEVRVHALNNLGTIEMAAGDFVSGSVMLTDSLQQARASDLHEHAARAYCNLASSAVLQRRHEDARRYFREGIEYCSDRDLDSWTLYLEGWQAQLDLDSGHLAAARDQAESLLRHPDIASVGEVEPLVALAHVRGRVGDAGADELLDRAWSLAWGMQELQRVAPVVAVRCEFAWLAGDLGEATRVAAEAWPLAESADCPWNRGSVARWLVGPGADGAGGAQGGAPGSVGPVGPVETLVRSAVAGPLAPPFAAEVAGAWREAATIWRSLGCPFDEGLALARSGDRDSLTEAVAIFERIGAHAAAARARADLRARGWTAPRAPRPATRKHPSGLTPRETEVLELLEQGHTDAGIAECLVISRRTAEHHVASVLTKLGVESRRELLKMGGATA</sequence>
<dbReference type="InterPro" id="IPR019734">
    <property type="entry name" value="TPR_rpt"/>
</dbReference>
<dbReference type="InterPro" id="IPR027417">
    <property type="entry name" value="P-loop_NTPase"/>
</dbReference>